<evidence type="ECO:0000313" key="1">
    <source>
        <dbReference type="EMBL" id="RCK50268.1"/>
    </source>
</evidence>
<proteinExistence type="predicted"/>
<dbReference type="AlphaFoldDB" id="A0A367X9E3"/>
<dbReference type="Proteomes" id="UP000252517">
    <property type="component" value="Unassembled WGS sequence"/>
</dbReference>
<comment type="caution">
    <text evidence="1">The sequence shown here is derived from an EMBL/GenBank/DDBJ whole genome shotgun (WGS) entry which is preliminary data.</text>
</comment>
<sequence length="64" mass="6948">MTERKVSHAQQIIAFSTGLSIFGPAEFIKSAFIIATNVTGLRVAMINAGFPAFPFKSSECEDRP</sequence>
<accession>A0A367X9E3</accession>
<organism evidence="1 2">
    <name type="scientific">Thalassospira profundimaris</name>
    <dbReference type="NCBI Taxonomy" id="502049"/>
    <lineage>
        <taxon>Bacteria</taxon>
        <taxon>Pseudomonadati</taxon>
        <taxon>Pseudomonadota</taxon>
        <taxon>Alphaproteobacteria</taxon>
        <taxon>Rhodospirillales</taxon>
        <taxon>Thalassospiraceae</taxon>
        <taxon>Thalassospira</taxon>
    </lineage>
</organism>
<gene>
    <name evidence="1" type="ORF">TH25_11715</name>
</gene>
<evidence type="ECO:0000313" key="2">
    <source>
        <dbReference type="Proteomes" id="UP000252517"/>
    </source>
</evidence>
<protein>
    <submittedName>
        <fullName evidence="1">Uncharacterized protein</fullName>
    </submittedName>
</protein>
<reference evidence="1 2" key="1">
    <citation type="submission" date="2014-07" db="EMBL/GenBank/DDBJ databases">
        <title>Draft genome sequence of Thalassospira profundimaris S25-3-2.</title>
        <authorList>
            <person name="Lai Q."/>
            <person name="Shao Z."/>
        </authorList>
    </citation>
    <scope>NUCLEOTIDE SEQUENCE [LARGE SCALE GENOMIC DNA]</scope>
    <source>
        <strain evidence="1 2">S25-3-2</strain>
    </source>
</reference>
<dbReference type="EMBL" id="JPWH01000008">
    <property type="protein sequence ID" value="RCK50268.1"/>
    <property type="molecule type" value="Genomic_DNA"/>
</dbReference>
<name>A0A367X9E3_9PROT</name>